<evidence type="ECO:0000313" key="3">
    <source>
        <dbReference type="Proteomes" id="UP001222325"/>
    </source>
</evidence>
<feature type="non-terminal residue" evidence="2">
    <location>
        <position position="188"/>
    </location>
</feature>
<proteinExistence type="predicted"/>
<keyword evidence="3" id="KW-1185">Reference proteome</keyword>
<dbReference type="EMBL" id="JARJCN010000016">
    <property type="protein sequence ID" value="KAJ7093449.1"/>
    <property type="molecule type" value="Genomic_DNA"/>
</dbReference>
<protein>
    <submittedName>
        <fullName evidence="2">Uncharacterized protein</fullName>
    </submittedName>
</protein>
<feature type="region of interest" description="Disordered" evidence="1">
    <location>
        <begin position="52"/>
        <end position="126"/>
    </location>
</feature>
<sequence length="188" mass="19655">MAKASLADRRSRRGVLTAQNVPATVGQTPAASASSTSAATLELRHLLATLNRGNGAGHTTASRPQLQQPAQPREGTAPTTGSTHSTPVAAPIDRSAKDVLLRYARGGTSGTRPHATKKSIPTGGPAGLARMNGLDETTPECLSGQQPSHRDKDTSLMDWFREIMGDTPSGPVRKTPVDAKEAILGYAR</sequence>
<accession>A0AAD6XPG8</accession>
<dbReference type="AlphaFoldDB" id="A0AAD6XPG8"/>
<evidence type="ECO:0000256" key="1">
    <source>
        <dbReference type="SAM" id="MobiDB-lite"/>
    </source>
</evidence>
<gene>
    <name evidence="2" type="ORF">B0H15DRAFT_832372</name>
</gene>
<name>A0AAD6XPG8_9AGAR</name>
<reference evidence="2" key="1">
    <citation type="submission" date="2023-03" db="EMBL/GenBank/DDBJ databases">
        <title>Massive genome expansion in bonnet fungi (Mycena s.s.) driven by repeated elements and novel gene families across ecological guilds.</title>
        <authorList>
            <consortium name="Lawrence Berkeley National Laboratory"/>
            <person name="Harder C.B."/>
            <person name="Miyauchi S."/>
            <person name="Viragh M."/>
            <person name="Kuo A."/>
            <person name="Thoen E."/>
            <person name="Andreopoulos B."/>
            <person name="Lu D."/>
            <person name="Skrede I."/>
            <person name="Drula E."/>
            <person name="Henrissat B."/>
            <person name="Morin E."/>
            <person name="Kohler A."/>
            <person name="Barry K."/>
            <person name="LaButti K."/>
            <person name="Morin E."/>
            <person name="Salamov A."/>
            <person name="Lipzen A."/>
            <person name="Mereny Z."/>
            <person name="Hegedus B."/>
            <person name="Baldrian P."/>
            <person name="Stursova M."/>
            <person name="Weitz H."/>
            <person name="Taylor A."/>
            <person name="Grigoriev I.V."/>
            <person name="Nagy L.G."/>
            <person name="Martin F."/>
            <person name="Kauserud H."/>
        </authorList>
    </citation>
    <scope>NUCLEOTIDE SEQUENCE</scope>
    <source>
        <strain evidence="2">CBHHK173m</strain>
    </source>
</reference>
<feature type="region of interest" description="Disordered" evidence="1">
    <location>
        <begin position="1"/>
        <end position="37"/>
    </location>
</feature>
<feature type="compositionally biased region" description="Polar residues" evidence="1">
    <location>
        <begin position="77"/>
        <end position="86"/>
    </location>
</feature>
<organism evidence="2 3">
    <name type="scientific">Mycena belliarum</name>
    <dbReference type="NCBI Taxonomy" id="1033014"/>
    <lineage>
        <taxon>Eukaryota</taxon>
        <taxon>Fungi</taxon>
        <taxon>Dikarya</taxon>
        <taxon>Basidiomycota</taxon>
        <taxon>Agaricomycotina</taxon>
        <taxon>Agaricomycetes</taxon>
        <taxon>Agaricomycetidae</taxon>
        <taxon>Agaricales</taxon>
        <taxon>Marasmiineae</taxon>
        <taxon>Mycenaceae</taxon>
        <taxon>Mycena</taxon>
    </lineage>
</organism>
<comment type="caution">
    <text evidence="2">The sequence shown here is derived from an EMBL/GenBank/DDBJ whole genome shotgun (WGS) entry which is preliminary data.</text>
</comment>
<feature type="compositionally biased region" description="Polar residues" evidence="1">
    <location>
        <begin position="57"/>
        <end position="70"/>
    </location>
</feature>
<dbReference type="Proteomes" id="UP001222325">
    <property type="component" value="Unassembled WGS sequence"/>
</dbReference>
<feature type="compositionally biased region" description="Polar residues" evidence="1">
    <location>
        <begin position="17"/>
        <end position="29"/>
    </location>
</feature>
<evidence type="ECO:0000313" key="2">
    <source>
        <dbReference type="EMBL" id="KAJ7093449.1"/>
    </source>
</evidence>